<dbReference type="Gene3D" id="3.40.50.410">
    <property type="entry name" value="von Willebrand factor, type A domain"/>
    <property type="match status" value="3"/>
</dbReference>
<keyword evidence="2" id="KW-0272">Extracellular matrix</keyword>
<dbReference type="InterPro" id="IPR050525">
    <property type="entry name" value="ECM_Assembly_Org"/>
</dbReference>
<sequence length="2220" mass="245186">KQGKPIPTNAAGVPVNSRGEPLPTDESGNMIYPAGGLDVPALPTDSYGRPIYDVIGPDGEPLPRGPDGMVLDKQGKPIPTNAAGVPVNNRGEPLPRDRSGNIIYPAGGLDVPALPTDSYGRPIYDVIGPDGEPLPRGPDGIVLDKQGKPIPTNAAGVPIDGRGNPLPTDSNGNLVYGGEVPFVTEESDQQLEIGPDDGLLPADGQPVPTDESRIALDVGPTSEDFGGDMIEIEPVEMLPTDSIGRLKEVVDGEGRPLPTDEFGRYLLAPNHPIQTDDAGRLIGPDGQPLPTDDSGNYVYREKMKYPSEVKDDFGRPLPTDEDVGRNGSKIATESTGLTLDGQGVILPTDKHGTFAMGKVPTPTKSYQILDEKNQILPTDETGNFLNLEGYPIAENEDGKPISADGVVLPTTDTGHYILNTTQQKPMISTGKEKSQIVDMQGSLLPTDRSDTVISPDHYPLPTDQLKPEEKPYPTDRNHRPIYPVVGYDGQLLPTNNEGMALDLEGHPIPTNIVGRPLDEDGEILPMDSQGNVVYSSGRKNCSTHMGVMDIVVVINVQTLNYDNFEHVKKVIQNLVDEYFDFAPDVTQFALVKYSGTAEVPITLGGYNEKMELLEELSQVKIDIKEHPRLIIGINAAKQQFISFGRENAGKLMIVITDGQDIYSEDRFADNIPMLLVGNRQFEEEIRDWTKSYILVDSWEELRADSIAKMIEKECLLGRIFIPTKKVSPRTKSGRFEKFASSPLPTNELHRIDELDEVVPNEQIVSTTDKYSHVIYPIKAASSKLLPVNKNGLVTDKLGRIIEFGDYGKLDGGLPTDESEAIIYPDLDTDGKPLSTDDKKRWNAVTIDGKPLPANQDGILDVSKRPITANLAGRYSDSQELSYPLQRDDNIIMAKKTEKMIDATDSAQPLLYPIIDPDNILLPRDASNIYVNSIGQEIGRDDSEKPLGPDGEPVPINDAGGFIYPKHSPTEPDYIPKEHKATVVDLFGRSLPTNKYGDSIYYRLIDDRRKLTYQIFGENDGVLPTDESGSHINTDGKPVPANFYSEPLNNERSLVLATDTSGHHISNRKLTDKLLPTDGDDNVLYPVTDTELKIISDTLISTTSTSLPFLVLLPDGRPLSAGDNGAYFDDKGQSLVHIDQNGRPVISADGTPLKEIGDGKYLYPYEPQTKKPIFTSVGDDGHLLRTNPYGRQVQLKSRDESRSVDKYDRLSSEGDHRNGISNMKTNGIYNSSTPSRTSTWTNSSSYCVVSSNVDMLLILDSSSNVRIIDHRIMKDFIKNFLVDYFNLRRNYVRVGVMKYGDKVEIPISLGDYDSQTELLSRISKTRRMRGEANLGQSLLDASGEFLIFGSKDIPRIVIIFSNGQPRGNLKENARLLRENTKALIFLVDVGNQGDNIRNLEIVGESNPHRIITIDEWNGVNPKILRPFVDELCKLFPQRKDKTNTDGTWPTRQTKIQITTPARVCNRVDFQADIMFILDSSDKVTSEEYANLKEDISMLIDETFDLSPDIVRVGLVEYSDRASVPVPLGYYDHKVQLLADISNSEQLGGTPIILRGFHAAKEQFQQNGRSGVSRILLLITSGANRGNVVFAADDLRDSLNVSIFVLVINATQGAQMMLNRLVGDEYTQQRIISIPSITKLHELELLQIGQALCGNIDVAAAPIWPAQEIPHRTTKREINYAKAKRKKDKISRSTMHYWKTTTKHFAPVPLCKDGFLRPYQLSIVVDNTARSPEKDFRLVLNHVANFLKMRFSPESKLMQLNLIGVHSKGINFKAANFGVDMVDEIFAELIQKSLQDDEISPKLGRGIEEAVLLAKEHAVKGVIRIILIISADGTSSDDAIQSAEYARDQHWQGIIAISIRAPFSELLKELSSGSSTKVIHFPDWSIGNELFQSWISHAFCSYVSVPVTRKIKLTRMTRPPIRKTSKISMNDATNIEVTPLSPNSLLVSWTCCTNNKADYIISYTPDLSLPKEYWQKLNATCRDSFGRKINGLPSDNTYTVCVETSQRFANKSAPLNLNECETVQLDSDTTTLPNQELLDSQSVSQCQCVCANDGEALVKPTCGTVMDPFRPVATLPPAIDGECPCSMPSKGGECPSGYFFNRGQCYDVNECQQQNGGCSHGCVNTPGDFYCACPHGMMRDPVDPKVCINVASSFDRIAALLGQYLHANRFNANATGAEKSDAQTDGKIVRYKATVKSDDDRTISYEWSLMPAVVRRALKWLF</sequence>
<dbReference type="EMBL" id="CAKAEH010001677">
    <property type="protein sequence ID" value="CAG9538585.1"/>
    <property type="molecule type" value="Genomic_DNA"/>
</dbReference>
<feature type="region of interest" description="Disordered" evidence="4">
    <location>
        <begin position="275"/>
        <end position="297"/>
    </location>
</feature>
<feature type="region of interest" description="Disordered" evidence="4">
    <location>
        <begin position="77"/>
        <end position="96"/>
    </location>
</feature>
<dbReference type="PROSITE" id="PS01187">
    <property type="entry name" value="EGF_CA"/>
    <property type="match status" value="1"/>
</dbReference>
<keyword evidence="7" id="KW-1185">Reference proteome</keyword>
<feature type="compositionally biased region" description="Basic and acidic residues" evidence="4">
    <location>
        <begin position="1195"/>
        <end position="1217"/>
    </location>
</feature>
<dbReference type="InterPro" id="IPR018097">
    <property type="entry name" value="EGF_Ca-bd_CS"/>
</dbReference>
<dbReference type="Gene3D" id="2.60.40.10">
    <property type="entry name" value="Immunoglobulins"/>
    <property type="match status" value="1"/>
</dbReference>
<feature type="non-terminal residue" evidence="6">
    <location>
        <position position="1"/>
    </location>
</feature>
<evidence type="ECO:0000256" key="4">
    <source>
        <dbReference type="SAM" id="MobiDB-lite"/>
    </source>
</evidence>
<dbReference type="InterPro" id="IPR002035">
    <property type="entry name" value="VWF_A"/>
</dbReference>
<proteinExistence type="predicted"/>
<evidence type="ECO:0000256" key="1">
    <source>
        <dbReference type="ARBA" id="ARBA00004498"/>
    </source>
</evidence>
<comment type="caution">
    <text evidence="6">The sequence shown here is derived from an EMBL/GenBank/DDBJ whole genome shotgun (WGS) entry which is preliminary data.</text>
</comment>
<gene>
    <name evidence="6" type="ORF">CJOHNSTONI_LOCUS8279</name>
</gene>
<feature type="region of interest" description="Disordered" evidence="4">
    <location>
        <begin position="446"/>
        <end position="479"/>
    </location>
</feature>
<dbReference type="SUPFAM" id="SSF57196">
    <property type="entry name" value="EGF/Laminin"/>
    <property type="match status" value="1"/>
</dbReference>
<dbReference type="SUPFAM" id="SSF53300">
    <property type="entry name" value="vWA-like"/>
    <property type="match status" value="4"/>
</dbReference>
<dbReference type="Pfam" id="PF00092">
    <property type="entry name" value="VWA"/>
    <property type="match status" value="3"/>
</dbReference>
<feature type="region of interest" description="Disordered" evidence="4">
    <location>
        <begin position="1194"/>
        <end position="1234"/>
    </location>
</feature>
<feature type="domain" description="VWFA" evidence="5">
    <location>
        <begin position="549"/>
        <end position="659"/>
    </location>
</feature>
<dbReference type="InterPro" id="IPR003961">
    <property type="entry name" value="FN3_dom"/>
</dbReference>
<evidence type="ECO:0000256" key="2">
    <source>
        <dbReference type="ARBA" id="ARBA00022530"/>
    </source>
</evidence>
<evidence type="ECO:0000313" key="7">
    <source>
        <dbReference type="Proteomes" id="UP000746747"/>
    </source>
</evidence>
<dbReference type="PANTHER" id="PTHR24020:SF84">
    <property type="entry name" value="VWFA DOMAIN-CONTAINING PROTEIN"/>
    <property type="match status" value="1"/>
</dbReference>
<feature type="compositionally biased region" description="Polar residues" evidence="4">
    <location>
        <begin position="1218"/>
        <end position="1234"/>
    </location>
</feature>
<dbReference type="InterPro" id="IPR001881">
    <property type="entry name" value="EGF-like_Ca-bd_dom"/>
</dbReference>
<dbReference type="PROSITE" id="PS50234">
    <property type="entry name" value="VWFA"/>
    <property type="match status" value="3"/>
</dbReference>
<dbReference type="InterPro" id="IPR036465">
    <property type="entry name" value="vWFA_dom_sf"/>
</dbReference>
<dbReference type="InterPro" id="IPR036116">
    <property type="entry name" value="FN3_sf"/>
</dbReference>
<feature type="domain" description="VWFA" evidence="5">
    <location>
        <begin position="1253"/>
        <end position="1430"/>
    </location>
</feature>
<dbReference type="OrthoDB" id="10045365at2759"/>
<comment type="subcellular location">
    <subcellularLocation>
        <location evidence="1">Secreted</location>
        <location evidence="1">Extracellular space</location>
        <location evidence="1">Extracellular matrix</location>
    </subcellularLocation>
</comment>
<evidence type="ECO:0000259" key="5">
    <source>
        <dbReference type="PROSITE" id="PS50234"/>
    </source>
</evidence>
<dbReference type="InterPro" id="IPR013783">
    <property type="entry name" value="Ig-like_fold"/>
</dbReference>
<keyword evidence="3" id="KW-1015">Disulfide bond</keyword>
<dbReference type="CDD" id="cd00063">
    <property type="entry name" value="FN3"/>
    <property type="match status" value="1"/>
</dbReference>
<feature type="compositionally biased region" description="Basic and acidic residues" evidence="4">
    <location>
        <begin position="465"/>
        <end position="478"/>
    </location>
</feature>
<evidence type="ECO:0000313" key="6">
    <source>
        <dbReference type="EMBL" id="CAG9538585.1"/>
    </source>
</evidence>
<reference evidence="6" key="1">
    <citation type="submission" date="2021-09" db="EMBL/GenBank/DDBJ databases">
        <authorList>
            <consortium name="Pathogen Informatics"/>
        </authorList>
    </citation>
    <scope>NUCLEOTIDE SEQUENCE</scope>
</reference>
<keyword evidence="2" id="KW-0964">Secreted</keyword>
<feature type="region of interest" description="Disordered" evidence="4">
    <location>
        <begin position="50"/>
        <end position="72"/>
    </location>
</feature>
<accession>A0A8J2MD94</accession>
<dbReference type="SMART" id="SM00179">
    <property type="entry name" value="EGF_CA"/>
    <property type="match status" value="1"/>
</dbReference>
<dbReference type="Proteomes" id="UP000746747">
    <property type="component" value="Unassembled WGS sequence"/>
</dbReference>
<feature type="region of interest" description="Disordered" evidence="4">
    <location>
        <begin position="1"/>
        <end position="31"/>
    </location>
</feature>
<feature type="domain" description="VWFA" evidence="5">
    <location>
        <begin position="1471"/>
        <end position="1650"/>
    </location>
</feature>
<dbReference type="Gene3D" id="2.10.25.10">
    <property type="entry name" value="Laminin"/>
    <property type="match status" value="1"/>
</dbReference>
<dbReference type="SMART" id="SM00327">
    <property type="entry name" value="VWA"/>
    <property type="match status" value="4"/>
</dbReference>
<protein>
    <recommendedName>
        <fullName evidence="5">VWFA domain-containing protein</fullName>
    </recommendedName>
</protein>
<organism evidence="6 7">
    <name type="scientific">Cercopithifilaria johnstoni</name>
    <dbReference type="NCBI Taxonomy" id="2874296"/>
    <lineage>
        <taxon>Eukaryota</taxon>
        <taxon>Metazoa</taxon>
        <taxon>Ecdysozoa</taxon>
        <taxon>Nematoda</taxon>
        <taxon>Chromadorea</taxon>
        <taxon>Rhabditida</taxon>
        <taxon>Spirurina</taxon>
        <taxon>Spiruromorpha</taxon>
        <taxon>Filarioidea</taxon>
        <taxon>Onchocercidae</taxon>
        <taxon>Cercopithifilaria</taxon>
    </lineage>
</organism>
<dbReference type="SUPFAM" id="SSF49265">
    <property type="entry name" value="Fibronectin type III"/>
    <property type="match status" value="1"/>
</dbReference>
<name>A0A8J2MD94_9BILA</name>
<dbReference type="GO" id="GO:0005509">
    <property type="term" value="F:calcium ion binding"/>
    <property type="evidence" value="ECO:0007669"/>
    <property type="project" value="InterPro"/>
</dbReference>
<dbReference type="PANTHER" id="PTHR24020">
    <property type="entry name" value="COLLAGEN ALPHA"/>
    <property type="match status" value="1"/>
</dbReference>
<evidence type="ECO:0000256" key="3">
    <source>
        <dbReference type="ARBA" id="ARBA00023157"/>
    </source>
</evidence>
<dbReference type="CDD" id="cd01450">
    <property type="entry name" value="vWFA_subfamily_ECM"/>
    <property type="match status" value="3"/>
</dbReference>
<dbReference type="CDD" id="cd00054">
    <property type="entry name" value="EGF_CA"/>
    <property type="match status" value="1"/>
</dbReference>